<dbReference type="RefSeq" id="WP_109871740.1">
    <property type="nucleotide sequence ID" value="NZ_QGNA01000004.1"/>
</dbReference>
<dbReference type="UniPathway" id="UPA00094"/>
<dbReference type="SUPFAM" id="SSF51735">
    <property type="entry name" value="NAD(P)-binding Rossmann-fold domains"/>
    <property type="match status" value="1"/>
</dbReference>
<dbReference type="SMART" id="SM00822">
    <property type="entry name" value="PKS_KR"/>
    <property type="match status" value="1"/>
</dbReference>
<dbReference type="EMBL" id="QGNA01000004">
    <property type="protein sequence ID" value="PWS35373.1"/>
    <property type="molecule type" value="Genomic_DNA"/>
</dbReference>
<protein>
    <recommendedName>
        <fullName evidence="5">3-oxoacyl-[acyl-carrier-protein] reductase</fullName>
        <ecNumber evidence="5">1.1.1.100</ecNumber>
    </recommendedName>
</protein>
<evidence type="ECO:0000256" key="2">
    <source>
        <dbReference type="ARBA" id="ARBA00023002"/>
    </source>
</evidence>
<dbReference type="AlphaFoldDB" id="A0A317FA91"/>
<dbReference type="OrthoDB" id="9804774at2"/>
<dbReference type="GO" id="GO:0004316">
    <property type="term" value="F:3-oxoacyl-[acyl-carrier-protein] reductase (NADPH) activity"/>
    <property type="evidence" value="ECO:0007669"/>
    <property type="project" value="UniProtKB-UniRule"/>
</dbReference>
<dbReference type="PRINTS" id="PR00080">
    <property type="entry name" value="SDRFAMILY"/>
</dbReference>
<evidence type="ECO:0000313" key="7">
    <source>
        <dbReference type="EMBL" id="PWS35373.1"/>
    </source>
</evidence>
<accession>A0A317FA91</accession>
<sequence>MFDLTGKVALVTGATGGIGEAIAKALHAQGATVAITGRRESELARVAESLGGARVIVAPADLADPAAPAALVEKIEAEAGSLDILVNNAGFTRDMLALRMGDADWNAVLEVDLNAPFRLARAALRGMMKKRWGRVVSIASIVGVTGNAGQANYAAAKAGLIGMSKSLAQEVATRGVTVNVVAPGFVKTAMTDALPEAARTALLSRIPTQRMGSPEDVAAAVVYLASPEAGWVTGQTLHVNGGMAMF</sequence>
<comment type="pathway">
    <text evidence="5">Lipid metabolism; fatty acid biosynthesis.</text>
</comment>
<evidence type="ECO:0000256" key="3">
    <source>
        <dbReference type="PIRSR" id="PIRSR611284-1"/>
    </source>
</evidence>
<feature type="active site" description="Proton acceptor" evidence="3">
    <location>
        <position position="153"/>
    </location>
</feature>
<dbReference type="PROSITE" id="PS00061">
    <property type="entry name" value="ADH_SHORT"/>
    <property type="match status" value="1"/>
</dbReference>
<keyword evidence="5" id="KW-0275">Fatty acid biosynthesis</keyword>
<keyword evidence="2 5" id="KW-0560">Oxidoreductase</keyword>
<dbReference type="InterPro" id="IPR036291">
    <property type="entry name" value="NAD(P)-bd_dom_sf"/>
</dbReference>
<evidence type="ECO:0000259" key="6">
    <source>
        <dbReference type="SMART" id="SM00822"/>
    </source>
</evidence>
<dbReference type="GO" id="GO:0006633">
    <property type="term" value="P:fatty acid biosynthetic process"/>
    <property type="evidence" value="ECO:0007669"/>
    <property type="project" value="UniProtKB-UniPathway"/>
</dbReference>
<dbReference type="NCBIfam" id="NF009466">
    <property type="entry name" value="PRK12826.1-2"/>
    <property type="match status" value="1"/>
</dbReference>
<keyword evidence="5" id="KW-0276">Fatty acid metabolism</keyword>
<evidence type="ECO:0000256" key="5">
    <source>
        <dbReference type="RuleBase" id="RU366074"/>
    </source>
</evidence>
<comment type="subunit">
    <text evidence="5">Homotetramer.</text>
</comment>
<dbReference type="InterPro" id="IPR020904">
    <property type="entry name" value="Sc_DH/Rdtase_CS"/>
</dbReference>
<evidence type="ECO:0000256" key="1">
    <source>
        <dbReference type="ARBA" id="ARBA00006484"/>
    </source>
</evidence>
<organism evidence="7 8">
    <name type="scientific">Falsiroseomonas bella</name>
    <dbReference type="NCBI Taxonomy" id="2184016"/>
    <lineage>
        <taxon>Bacteria</taxon>
        <taxon>Pseudomonadati</taxon>
        <taxon>Pseudomonadota</taxon>
        <taxon>Alphaproteobacteria</taxon>
        <taxon>Acetobacterales</taxon>
        <taxon>Roseomonadaceae</taxon>
        <taxon>Falsiroseomonas</taxon>
    </lineage>
</organism>
<dbReference type="InterPro" id="IPR002347">
    <property type="entry name" value="SDR_fam"/>
</dbReference>
<keyword evidence="8" id="KW-1185">Reference proteome</keyword>
<dbReference type="Pfam" id="PF13561">
    <property type="entry name" value="adh_short_C2"/>
    <property type="match status" value="1"/>
</dbReference>
<dbReference type="PANTHER" id="PTHR42879:SF2">
    <property type="entry name" value="3-OXOACYL-[ACYL-CARRIER-PROTEIN] REDUCTASE FABG"/>
    <property type="match status" value="1"/>
</dbReference>
<dbReference type="PRINTS" id="PR00081">
    <property type="entry name" value="GDHRDH"/>
</dbReference>
<dbReference type="Proteomes" id="UP000245765">
    <property type="component" value="Unassembled WGS sequence"/>
</dbReference>
<feature type="binding site" evidence="4">
    <location>
        <position position="88"/>
    </location>
    <ligand>
        <name>NADP(+)</name>
        <dbReference type="ChEBI" id="CHEBI:58349"/>
    </ligand>
</feature>
<feature type="domain" description="Ketoreductase" evidence="6">
    <location>
        <begin position="7"/>
        <end position="189"/>
    </location>
</feature>
<comment type="caution">
    <text evidence="7">The sequence shown here is derived from an EMBL/GenBank/DDBJ whole genome shotgun (WGS) entry which is preliminary data.</text>
</comment>
<dbReference type="CDD" id="cd05333">
    <property type="entry name" value="BKR_SDR_c"/>
    <property type="match status" value="1"/>
</dbReference>
<dbReference type="Gene3D" id="3.40.50.720">
    <property type="entry name" value="NAD(P)-binding Rossmann-like Domain"/>
    <property type="match status" value="1"/>
</dbReference>
<keyword evidence="5" id="KW-0443">Lipid metabolism</keyword>
<keyword evidence="4 5" id="KW-0521">NADP</keyword>
<feature type="binding site" evidence="4">
    <location>
        <begin position="153"/>
        <end position="157"/>
    </location>
    <ligand>
        <name>NADP(+)</name>
        <dbReference type="ChEBI" id="CHEBI:58349"/>
    </ligand>
</feature>
<dbReference type="EC" id="1.1.1.100" evidence="5"/>
<reference evidence="8" key="1">
    <citation type="submission" date="2018-05" db="EMBL/GenBank/DDBJ databases">
        <authorList>
            <person name="Du Z."/>
            <person name="Wang X."/>
        </authorList>
    </citation>
    <scope>NUCLEOTIDE SEQUENCE [LARGE SCALE GENOMIC DNA]</scope>
    <source>
        <strain evidence="8">CQN31</strain>
    </source>
</reference>
<dbReference type="InterPro" id="IPR057326">
    <property type="entry name" value="KR_dom"/>
</dbReference>
<comment type="function">
    <text evidence="5">Catalyzes the NADPH-dependent reduction of beta-ketoacyl-ACP substrates to beta-hydroxyacyl-ACP products, the first reductive step in the elongation cycle of fatty acid biosynthesis.</text>
</comment>
<comment type="similarity">
    <text evidence="1 5">Belongs to the short-chain dehydrogenases/reductases (SDR) family.</text>
</comment>
<comment type="catalytic activity">
    <reaction evidence="5">
        <text>a (3R)-hydroxyacyl-[ACP] + NADP(+) = a 3-oxoacyl-[ACP] + NADPH + H(+)</text>
        <dbReference type="Rhea" id="RHEA:17397"/>
        <dbReference type="Rhea" id="RHEA-COMP:9916"/>
        <dbReference type="Rhea" id="RHEA-COMP:9945"/>
        <dbReference type="ChEBI" id="CHEBI:15378"/>
        <dbReference type="ChEBI" id="CHEBI:57783"/>
        <dbReference type="ChEBI" id="CHEBI:58349"/>
        <dbReference type="ChEBI" id="CHEBI:78776"/>
        <dbReference type="ChEBI" id="CHEBI:78827"/>
        <dbReference type="EC" id="1.1.1.100"/>
    </reaction>
</comment>
<evidence type="ECO:0000313" key="8">
    <source>
        <dbReference type="Proteomes" id="UP000245765"/>
    </source>
</evidence>
<name>A0A317FA91_9PROT</name>
<proteinExistence type="inferred from homology"/>
<dbReference type="NCBIfam" id="NF005559">
    <property type="entry name" value="PRK07231.1"/>
    <property type="match status" value="1"/>
</dbReference>
<keyword evidence="5" id="KW-0444">Lipid biosynthesis</keyword>
<dbReference type="PANTHER" id="PTHR42879">
    <property type="entry name" value="3-OXOACYL-(ACYL-CARRIER-PROTEIN) REDUCTASE"/>
    <property type="match status" value="1"/>
</dbReference>
<dbReference type="InterPro" id="IPR050259">
    <property type="entry name" value="SDR"/>
</dbReference>
<dbReference type="FunFam" id="3.40.50.720:FF:000173">
    <property type="entry name" value="3-oxoacyl-[acyl-carrier protein] reductase"/>
    <property type="match status" value="1"/>
</dbReference>
<gene>
    <name evidence="7" type="primary">fabG</name>
    <name evidence="7" type="ORF">DFH01_17255</name>
</gene>
<dbReference type="GO" id="GO:0051287">
    <property type="term" value="F:NAD binding"/>
    <property type="evidence" value="ECO:0007669"/>
    <property type="project" value="UniProtKB-UniRule"/>
</dbReference>
<dbReference type="InterPro" id="IPR011284">
    <property type="entry name" value="3oxo_ACP_reduc"/>
</dbReference>
<dbReference type="NCBIfam" id="TIGR01830">
    <property type="entry name" value="3oxo_ACP_reduc"/>
    <property type="match status" value="1"/>
</dbReference>
<evidence type="ECO:0000256" key="4">
    <source>
        <dbReference type="PIRSR" id="PIRSR611284-2"/>
    </source>
</evidence>